<dbReference type="RefSeq" id="WP_184430869.1">
    <property type="nucleotide sequence ID" value="NZ_JACIGI010000001.1"/>
</dbReference>
<organism evidence="2 3">
    <name type="scientific">Roseospira goensis</name>
    <dbReference type="NCBI Taxonomy" id="391922"/>
    <lineage>
        <taxon>Bacteria</taxon>
        <taxon>Pseudomonadati</taxon>
        <taxon>Pseudomonadota</taxon>
        <taxon>Alphaproteobacteria</taxon>
        <taxon>Rhodospirillales</taxon>
        <taxon>Rhodospirillaceae</taxon>
        <taxon>Roseospira</taxon>
    </lineage>
</organism>
<feature type="region of interest" description="Disordered" evidence="1">
    <location>
        <begin position="484"/>
        <end position="503"/>
    </location>
</feature>
<comment type="caution">
    <text evidence="2">The sequence shown here is derived from an EMBL/GenBank/DDBJ whole genome shotgun (WGS) entry which is preliminary data.</text>
</comment>
<evidence type="ECO:0000313" key="2">
    <source>
        <dbReference type="EMBL" id="MBB4284394.1"/>
    </source>
</evidence>
<protein>
    <submittedName>
        <fullName evidence="2">Uncharacterized protein</fullName>
    </submittedName>
</protein>
<dbReference type="Proteomes" id="UP000555728">
    <property type="component" value="Unassembled WGS sequence"/>
</dbReference>
<sequence>MLRRRATITEQWDPGFETALMAALDAAPDGAPDGAAVAWGGGRDPRRFFPALRGRVHVLDLDRLDTQEPAAAVAALRRAGVALVVTDRTLPRVAPWLEPDLSRLRVRLRDGLDTPGFAPLALSSGWALHRLVDPAAGPARPDADGAALVARARALLADPATSDTDIDDHGGGAVTVTLLRPEGGPLAERTAADLAGAVAALRRDWPALRVEAAAMEDLALPESLAAAAVSLRLGVSVARDPCLLADRDVAALPWLIDLGRDGLAAGTVAVGPEAVLADGLTSPVLHLEALLRRLDPARFLRPARSAAVARTRPQVVFEAAWRAADDVPLWRRRADAWTEPAPAAAPLRLVRGQPLWSVESVDRTALRRALALGARRLVADQRPDGSFRPFHRPDASAAPAGVPALARHVPVPLALLRAYRRLGDAALLDAAGRGLAHGLERRAQAGRRTLAFLVLTLVELAELGHLGGWRPLLAELGAALARPEAAPPERAADDADGDAEAETSGTADAVAALALARLFALAVRSGEPDSPLGPVARGAVARLRDAWETWAADRTDADGPDGGIHPEAAREGLTSAAPWLAAAAGAVFEATADAEAAQTVRTVQDWIERTVLVTPARCPAPDWLGGLFTRPGGLPTVAGCHGLMTAAAALTVARSDAEAEARRRAARLGARFCLQLQVDGPATRDALPAAVAAAVGGFRFGLGQALVRTDWSARVVMALADAEAALWPMAAGEEAAA</sequence>
<evidence type="ECO:0000256" key="1">
    <source>
        <dbReference type="SAM" id="MobiDB-lite"/>
    </source>
</evidence>
<evidence type="ECO:0000313" key="3">
    <source>
        <dbReference type="Proteomes" id="UP000555728"/>
    </source>
</evidence>
<gene>
    <name evidence="2" type="ORF">GGD88_000100</name>
</gene>
<proteinExistence type="predicted"/>
<accession>A0A7W6RXH8</accession>
<dbReference type="EMBL" id="JACIGI010000001">
    <property type="protein sequence ID" value="MBB4284394.1"/>
    <property type="molecule type" value="Genomic_DNA"/>
</dbReference>
<reference evidence="2 3" key="1">
    <citation type="submission" date="2020-08" db="EMBL/GenBank/DDBJ databases">
        <title>Genome sequencing of Purple Non-Sulfur Bacteria from various extreme environments.</title>
        <authorList>
            <person name="Mayer M."/>
        </authorList>
    </citation>
    <scope>NUCLEOTIDE SEQUENCE [LARGE SCALE GENOMIC DNA]</scope>
    <source>
        <strain evidence="2 3">JA135</strain>
    </source>
</reference>
<keyword evidence="3" id="KW-1185">Reference proteome</keyword>
<dbReference type="AlphaFoldDB" id="A0A7W6RXH8"/>
<name>A0A7W6RXH8_9PROT</name>